<evidence type="ECO:0000313" key="1">
    <source>
        <dbReference type="EMBL" id="ENN89536.1"/>
    </source>
</evidence>
<dbReference type="OrthoDB" id="210346at2"/>
<dbReference type="Gene3D" id="3.40.50.150">
    <property type="entry name" value="Vaccinia Virus protein VP39"/>
    <property type="match status" value="1"/>
</dbReference>
<dbReference type="EMBL" id="AQHN01000005">
    <property type="protein sequence ID" value="ENN89536.1"/>
    <property type="molecule type" value="Genomic_DNA"/>
</dbReference>
<sequence length="182" mass="20984">MHLAPEYGIGRFIKGIVGNGYEAFDISPERYPPELNTRQLDLVTGAEKLPSQHYDIVLHSHVMEHLPCNETAVLYHLHRSLKPGGKHIFCIPIHDGHYESDLGNLSGEERTRRFHQHDHIRRFGRADFQNTIGMIFDLKLFDLERLVGANQLRANAIPEEGWRGVSGHMYYFAEKDDIKLKE</sequence>
<gene>
    <name evidence="1" type="ORF">RHSP_60497</name>
</gene>
<accession>N6V8N8</accession>
<dbReference type="PATRIC" id="fig|363754.4.peg.300"/>
<dbReference type="AlphaFoldDB" id="N6V8N8"/>
<dbReference type="SUPFAM" id="SSF53335">
    <property type="entry name" value="S-adenosyl-L-methionine-dependent methyltransferases"/>
    <property type="match status" value="1"/>
</dbReference>
<evidence type="ECO:0000313" key="2">
    <source>
        <dbReference type="Proteomes" id="UP000012429"/>
    </source>
</evidence>
<keyword evidence="1" id="KW-0808">Transferase</keyword>
<dbReference type="Pfam" id="PF13489">
    <property type="entry name" value="Methyltransf_23"/>
    <property type="match status" value="1"/>
</dbReference>
<reference evidence="1 2" key="1">
    <citation type="journal article" date="2012" name="BMC Genomics">
        <title>Genomic basis of broad host range and environmental adaptability of Rhizobium tropici CIAT 899 and Rhizobium sp. PRF 81 which are used in inoculants for common bean (Phaseolus vulgaris L.).</title>
        <authorList>
            <person name="Ormeno-Orrillo E."/>
            <person name="Menna P."/>
            <person name="Almeida L.G."/>
            <person name="Ollero F.J."/>
            <person name="Nicolas M.F."/>
            <person name="Pains Rodrigues E."/>
            <person name="Shigueyoshi Nakatani A."/>
            <person name="Silva Batista J.S."/>
            <person name="Oliveira Chueire L.M."/>
            <person name="Souza R.C."/>
            <person name="Ribeiro Vasconcelos A.T."/>
            <person name="Megias M."/>
            <person name="Hungria M."/>
            <person name="Martinez-Romero E."/>
        </authorList>
    </citation>
    <scope>NUCLEOTIDE SEQUENCE [LARGE SCALE GENOMIC DNA]</scope>
    <source>
        <strain evidence="1 2">PRF 81</strain>
    </source>
</reference>
<protein>
    <submittedName>
        <fullName evidence="1">SAM-dependent methyltransferase</fullName>
    </submittedName>
</protein>
<keyword evidence="1" id="KW-0489">Methyltransferase</keyword>
<keyword evidence="2" id="KW-1185">Reference proteome</keyword>
<dbReference type="RefSeq" id="WP_004107779.1">
    <property type="nucleotide sequence ID" value="NZ_AQHN01000005.1"/>
</dbReference>
<dbReference type="GO" id="GO:0008168">
    <property type="term" value="F:methyltransferase activity"/>
    <property type="evidence" value="ECO:0007669"/>
    <property type="project" value="UniProtKB-KW"/>
</dbReference>
<dbReference type="STRING" id="363754.RHSP_60497"/>
<name>N6V8N8_9HYPH</name>
<dbReference type="InterPro" id="IPR029063">
    <property type="entry name" value="SAM-dependent_MTases_sf"/>
</dbReference>
<dbReference type="GO" id="GO:0032259">
    <property type="term" value="P:methylation"/>
    <property type="evidence" value="ECO:0007669"/>
    <property type="project" value="UniProtKB-KW"/>
</dbReference>
<comment type="caution">
    <text evidence="1">The sequence shown here is derived from an EMBL/GenBank/DDBJ whole genome shotgun (WGS) entry which is preliminary data.</text>
</comment>
<proteinExistence type="predicted"/>
<organism evidence="1 2">
    <name type="scientific">Rhizobium freirei PRF 81</name>
    <dbReference type="NCBI Taxonomy" id="363754"/>
    <lineage>
        <taxon>Bacteria</taxon>
        <taxon>Pseudomonadati</taxon>
        <taxon>Pseudomonadota</taxon>
        <taxon>Alphaproteobacteria</taxon>
        <taxon>Hyphomicrobiales</taxon>
        <taxon>Rhizobiaceae</taxon>
        <taxon>Rhizobium/Agrobacterium group</taxon>
        <taxon>Rhizobium</taxon>
    </lineage>
</organism>
<dbReference type="Proteomes" id="UP000012429">
    <property type="component" value="Unassembled WGS sequence"/>
</dbReference>